<sequence length="29" mass="3399">MINNHQNSCPRRARQEKLSTGIETIFILQ</sequence>
<dbReference type="AlphaFoldDB" id="A0A2P2PDD6"/>
<protein>
    <submittedName>
        <fullName evidence="1">Uncharacterized protein</fullName>
    </submittedName>
</protein>
<name>A0A2P2PDD6_RHIMU</name>
<evidence type="ECO:0000313" key="1">
    <source>
        <dbReference type="EMBL" id="MBX52743.1"/>
    </source>
</evidence>
<organism evidence="1">
    <name type="scientific">Rhizophora mucronata</name>
    <name type="common">Asiatic mangrove</name>
    <dbReference type="NCBI Taxonomy" id="61149"/>
    <lineage>
        <taxon>Eukaryota</taxon>
        <taxon>Viridiplantae</taxon>
        <taxon>Streptophyta</taxon>
        <taxon>Embryophyta</taxon>
        <taxon>Tracheophyta</taxon>
        <taxon>Spermatophyta</taxon>
        <taxon>Magnoliopsida</taxon>
        <taxon>eudicotyledons</taxon>
        <taxon>Gunneridae</taxon>
        <taxon>Pentapetalae</taxon>
        <taxon>rosids</taxon>
        <taxon>fabids</taxon>
        <taxon>Malpighiales</taxon>
        <taxon>Rhizophoraceae</taxon>
        <taxon>Rhizophora</taxon>
    </lineage>
</organism>
<accession>A0A2P2PDD6</accession>
<dbReference type="EMBL" id="GGEC01072259">
    <property type="protein sequence ID" value="MBX52743.1"/>
    <property type="molecule type" value="Transcribed_RNA"/>
</dbReference>
<reference evidence="1" key="1">
    <citation type="submission" date="2018-02" db="EMBL/GenBank/DDBJ databases">
        <title>Rhizophora mucronata_Transcriptome.</title>
        <authorList>
            <person name="Meera S.P."/>
            <person name="Sreeshan A."/>
            <person name="Augustine A."/>
        </authorList>
    </citation>
    <scope>NUCLEOTIDE SEQUENCE</scope>
    <source>
        <tissue evidence="1">Leaf</tissue>
    </source>
</reference>
<proteinExistence type="predicted"/>